<dbReference type="EMBL" id="MN739157">
    <property type="protein sequence ID" value="QHS91249.1"/>
    <property type="molecule type" value="Genomic_DNA"/>
</dbReference>
<reference evidence="1" key="1">
    <citation type="journal article" date="2020" name="Nature">
        <title>Giant virus diversity and host interactions through global metagenomics.</title>
        <authorList>
            <person name="Schulz F."/>
            <person name="Roux S."/>
            <person name="Paez-Espino D."/>
            <person name="Jungbluth S."/>
            <person name="Walsh D.A."/>
            <person name="Denef V.J."/>
            <person name="McMahon K.D."/>
            <person name="Konstantinidis K.T."/>
            <person name="Eloe-Fadrosh E.A."/>
            <person name="Kyrpides N.C."/>
            <person name="Woyke T."/>
        </authorList>
    </citation>
    <scope>NUCLEOTIDE SEQUENCE</scope>
    <source>
        <strain evidence="1">GVMAG-M-3300013004-44</strain>
    </source>
</reference>
<protein>
    <recommendedName>
        <fullName evidence="2">Cysteine dioxygenase</fullName>
    </recommendedName>
</protein>
<organism evidence="1">
    <name type="scientific">viral metagenome</name>
    <dbReference type="NCBI Taxonomy" id="1070528"/>
    <lineage>
        <taxon>unclassified sequences</taxon>
        <taxon>metagenomes</taxon>
        <taxon>organismal metagenomes</taxon>
    </lineage>
</organism>
<dbReference type="Gene3D" id="2.60.120.10">
    <property type="entry name" value="Jelly Rolls"/>
    <property type="match status" value="1"/>
</dbReference>
<proteinExistence type="predicted"/>
<dbReference type="InterPro" id="IPR011051">
    <property type="entry name" value="RmlC_Cupin_sf"/>
</dbReference>
<name>A0A6C0BI67_9ZZZZ</name>
<evidence type="ECO:0008006" key="2">
    <source>
        <dbReference type="Google" id="ProtNLM"/>
    </source>
</evidence>
<evidence type="ECO:0000313" key="1">
    <source>
        <dbReference type="EMBL" id="QHS91249.1"/>
    </source>
</evidence>
<dbReference type="SUPFAM" id="SSF51182">
    <property type="entry name" value="RmlC-like cupins"/>
    <property type="match status" value="1"/>
</dbReference>
<dbReference type="AlphaFoldDB" id="A0A6C0BI67"/>
<sequence length="402" mass="46390">MFLHSKPIRNRDHNIPLLIHGQGVFLFKSTTLQPCAFTIVDANHTPCLDVEFNLENIYVINPHTSEPYLDKNTRSGLSPLSGAYYWFSIDSQNQRLIAGVGEVRLETAIYRYQFPILEGNKKWLESFATIVIPEDSHLVPLRMLRDPVTLHVPLYVKDINELTMNDIAKGNIMPSAHLNAISQKLYHCIAGDKFVLDDDDFPEFSKAIEYSIATPGLWCHKRLKEKETEFNKENPDKLETYLRITLGENNGESPGIPYVMEIWPTGHYSPVHNHAYSSAIIRVLHGSIHVKLFPFLCDSPLGVAEFGSADFKKGDVTWLTETLNSVHQLENRDTMTCITIQCYMYPENDILHYDYFDYLDGKKIQHYEPDSDMDFVAFKKRMKKEWNNRPQDKPLFSCFSFQ</sequence>
<accession>A0A6C0BI67</accession>
<dbReference type="InterPro" id="IPR014710">
    <property type="entry name" value="RmlC-like_jellyroll"/>
</dbReference>